<dbReference type="EMBL" id="VFOM01000002">
    <property type="protein sequence ID" value="TQL46710.1"/>
    <property type="molecule type" value="Genomic_DNA"/>
</dbReference>
<evidence type="ECO:0000313" key="2">
    <source>
        <dbReference type="EMBL" id="TQL46710.1"/>
    </source>
</evidence>
<comment type="caution">
    <text evidence="2">The sequence shown here is derived from an EMBL/GenBank/DDBJ whole genome shotgun (WGS) entry which is preliminary data.</text>
</comment>
<gene>
    <name evidence="2" type="ORF">FB562_2234</name>
</gene>
<feature type="domain" description="Bro-N" evidence="1">
    <location>
        <begin position="12"/>
        <end position="115"/>
    </location>
</feature>
<dbReference type="InterPro" id="IPR003497">
    <property type="entry name" value="BRO_N_domain"/>
</dbReference>
<protein>
    <submittedName>
        <fullName evidence="2">Phage antirepressor protein KilAC domain-containing protein</fullName>
    </submittedName>
</protein>
<dbReference type="GO" id="GO:0003677">
    <property type="term" value="F:DNA binding"/>
    <property type="evidence" value="ECO:0007669"/>
    <property type="project" value="InterPro"/>
</dbReference>
<proteinExistence type="predicted"/>
<reference evidence="2 3" key="1">
    <citation type="submission" date="2019-06" db="EMBL/GenBank/DDBJ databases">
        <title>Sequencing the genomes of 1000 actinobacteria strains.</title>
        <authorList>
            <person name="Klenk H.-P."/>
        </authorList>
    </citation>
    <scope>NUCLEOTIDE SEQUENCE [LARGE SCALE GENOMIC DNA]</scope>
    <source>
        <strain evidence="2 3">DSM 26477</strain>
    </source>
</reference>
<dbReference type="Pfam" id="PF02498">
    <property type="entry name" value="Bro-N"/>
    <property type="match status" value="1"/>
</dbReference>
<organism evidence="2 3">
    <name type="scientific">Homoserinimonas aerilata</name>
    <dbReference type="NCBI Taxonomy" id="1162970"/>
    <lineage>
        <taxon>Bacteria</taxon>
        <taxon>Bacillati</taxon>
        <taxon>Actinomycetota</taxon>
        <taxon>Actinomycetes</taxon>
        <taxon>Micrococcales</taxon>
        <taxon>Microbacteriaceae</taxon>
        <taxon>Homoserinimonas</taxon>
    </lineage>
</organism>
<dbReference type="PROSITE" id="PS51750">
    <property type="entry name" value="BRO_N"/>
    <property type="match status" value="1"/>
</dbReference>
<evidence type="ECO:0000313" key="3">
    <source>
        <dbReference type="Proteomes" id="UP000317998"/>
    </source>
</evidence>
<sequence>MKQKGKDMPTTENSVAIFSYIGQDVRTLRGLDEIWFVAADVARILGYSEPAAMTRTLDEDEKGLRIVQTPGGDQSVLAINEPGLYSAILRSRRPEAKEFKRWVTHVVLPEIRQKGSYLAPVALDMGAIRQLNQAVATLLEHNEQVTAELAEATPRAEAWDAIASAEGDYSVGDAAKILARAGIPTGPQRLFAQLQQIGWTFRGGDMAWRARADRVDRGYLAEKPTFHYHPGTGARVVDPPQLRVTVKGIEQLRKRLHIGALKAVSA</sequence>
<dbReference type="Pfam" id="PF03374">
    <property type="entry name" value="ANT"/>
    <property type="match status" value="1"/>
</dbReference>
<dbReference type="PANTHER" id="PTHR36180:SF2">
    <property type="entry name" value="BRO FAMILY PROTEIN"/>
    <property type="match status" value="1"/>
</dbReference>
<dbReference type="Proteomes" id="UP000317998">
    <property type="component" value="Unassembled WGS sequence"/>
</dbReference>
<name>A0A542YF62_9MICO</name>
<dbReference type="InterPro" id="IPR005039">
    <property type="entry name" value="Ant_C"/>
</dbReference>
<dbReference type="AlphaFoldDB" id="A0A542YF62"/>
<dbReference type="PANTHER" id="PTHR36180">
    <property type="entry name" value="DNA-BINDING PROTEIN-RELATED-RELATED"/>
    <property type="match status" value="1"/>
</dbReference>
<accession>A0A542YF62</accession>
<dbReference type="SMART" id="SM01040">
    <property type="entry name" value="Bro-N"/>
    <property type="match status" value="1"/>
</dbReference>
<keyword evidence="3" id="KW-1185">Reference proteome</keyword>
<evidence type="ECO:0000259" key="1">
    <source>
        <dbReference type="PROSITE" id="PS51750"/>
    </source>
</evidence>